<dbReference type="CDD" id="cd04301">
    <property type="entry name" value="NAT_SF"/>
    <property type="match status" value="1"/>
</dbReference>
<dbReference type="PANTHER" id="PTHR43877">
    <property type="entry name" value="AMINOALKYLPHOSPHONATE N-ACETYLTRANSFERASE-RELATED-RELATED"/>
    <property type="match status" value="1"/>
</dbReference>
<protein>
    <submittedName>
        <fullName evidence="4">Transcriptional regulator, MarR family protein</fullName>
    </submittedName>
</protein>
<dbReference type="STRING" id="313596.RB2501_00686"/>
<name>A4CNT0_ROBBH</name>
<dbReference type="KEGG" id="rbi:RB2501_00686"/>
<keyword evidence="2" id="KW-0012">Acyltransferase</keyword>
<keyword evidence="5" id="KW-1185">Reference proteome</keyword>
<evidence type="ECO:0000256" key="1">
    <source>
        <dbReference type="ARBA" id="ARBA00022679"/>
    </source>
</evidence>
<proteinExistence type="predicted"/>
<gene>
    <name evidence="4" type="ordered locus">RB2501_00686</name>
</gene>
<dbReference type="InterPro" id="IPR016181">
    <property type="entry name" value="Acyl_CoA_acyltransferase"/>
</dbReference>
<dbReference type="InterPro" id="IPR000182">
    <property type="entry name" value="GNAT_dom"/>
</dbReference>
<dbReference type="HOGENOM" id="CLU_013985_11_9_10"/>
<dbReference type="SUPFAM" id="SSF55729">
    <property type="entry name" value="Acyl-CoA N-acyltransferases (Nat)"/>
    <property type="match status" value="1"/>
</dbReference>
<feature type="domain" description="N-acetyltransferase" evidence="3">
    <location>
        <begin position="18"/>
        <end position="169"/>
    </location>
</feature>
<dbReference type="Gene3D" id="3.40.630.30">
    <property type="match status" value="1"/>
</dbReference>
<organism evidence="4 5">
    <name type="scientific">Robiginitalea biformata (strain ATCC BAA-864 / DSM 15991 / KCTC 12146 / HTCC2501)</name>
    <dbReference type="NCBI Taxonomy" id="313596"/>
    <lineage>
        <taxon>Bacteria</taxon>
        <taxon>Pseudomonadati</taxon>
        <taxon>Bacteroidota</taxon>
        <taxon>Flavobacteriia</taxon>
        <taxon>Flavobacteriales</taxon>
        <taxon>Flavobacteriaceae</taxon>
        <taxon>Robiginitalea</taxon>
    </lineage>
</organism>
<dbReference type="Proteomes" id="UP000009049">
    <property type="component" value="Chromosome"/>
</dbReference>
<reference evidence="4 5" key="1">
    <citation type="journal article" date="2009" name="J. Bacteriol.">
        <title>Complete genome sequence of Robiginitalea biformata HTCC2501.</title>
        <authorList>
            <person name="Oh H.M."/>
            <person name="Giovannoni S.J."/>
            <person name="Lee K."/>
            <person name="Ferriera S."/>
            <person name="Johnson J."/>
            <person name="Cho J.C."/>
        </authorList>
    </citation>
    <scope>NUCLEOTIDE SEQUENCE [LARGE SCALE GENOMIC DNA]</scope>
    <source>
        <strain evidence="5">ATCC BAA-864 / HTCC2501 / KCTC 12146</strain>
    </source>
</reference>
<keyword evidence="1" id="KW-0808">Transferase</keyword>
<dbReference type="EMBL" id="CP001712">
    <property type="protein sequence ID" value="EAR14547.1"/>
    <property type="molecule type" value="Genomic_DNA"/>
</dbReference>
<dbReference type="eggNOG" id="COG0456">
    <property type="taxonomic scope" value="Bacteria"/>
</dbReference>
<accession>A4CNT0</accession>
<sequence>MADTFPEAPDSMHPGNDVRIVPYTPAYREAFFRLNQAWIERYFEMEPRDYQVLGNPQETILDPGGHILVALAGGQPVGVCALLASARPGYDFELAKMGVDPASQGRGIGRALARAILEVARNSGARKIFLESSTRLPAALSLYRKLGFREIAGGPSPYKRSDIRMGLSL</sequence>
<dbReference type="InterPro" id="IPR050832">
    <property type="entry name" value="Bact_Acetyltransf"/>
</dbReference>
<evidence type="ECO:0000256" key="2">
    <source>
        <dbReference type="ARBA" id="ARBA00023315"/>
    </source>
</evidence>
<dbReference type="AlphaFoldDB" id="A4CNT0"/>
<dbReference type="RefSeq" id="WP_015755335.1">
    <property type="nucleotide sequence ID" value="NC_013222.1"/>
</dbReference>
<evidence type="ECO:0000259" key="3">
    <source>
        <dbReference type="PROSITE" id="PS51186"/>
    </source>
</evidence>
<evidence type="ECO:0000313" key="4">
    <source>
        <dbReference type="EMBL" id="EAR14547.1"/>
    </source>
</evidence>
<evidence type="ECO:0000313" key="5">
    <source>
        <dbReference type="Proteomes" id="UP000009049"/>
    </source>
</evidence>
<dbReference type="GO" id="GO:0016747">
    <property type="term" value="F:acyltransferase activity, transferring groups other than amino-acyl groups"/>
    <property type="evidence" value="ECO:0007669"/>
    <property type="project" value="InterPro"/>
</dbReference>
<dbReference type="Pfam" id="PF00583">
    <property type="entry name" value="Acetyltransf_1"/>
    <property type="match status" value="1"/>
</dbReference>
<dbReference type="PROSITE" id="PS51186">
    <property type="entry name" value="GNAT"/>
    <property type="match status" value="1"/>
</dbReference>